<dbReference type="Gene3D" id="1.10.10.60">
    <property type="entry name" value="Homeodomain-like"/>
    <property type="match status" value="1"/>
</dbReference>
<protein>
    <recommendedName>
        <fullName evidence="1">Transposase IS30-like HTH domain-containing protein</fullName>
    </recommendedName>
</protein>
<feature type="domain" description="Transposase IS30-like HTH" evidence="1">
    <location>
        <begin position="8"/>
        <end position="46"/>
    </location>
</feature>
<gene>
    <name evidence="2" type="ORF">F442_22354</name>
</gene>
<dbReference type="InterPro" id="IPR025246">
    <property type="entry name" value="IS30-like_HTH"/>
</dbReference>
<comment type="caution">
    <text evidence="2">The sequence shown here is derived from an EMBL/GenBank/DDBJ whole genome shotgun (WGS) entry which is preliminary data.</text>
</comment>
<name>W2Y149_PHYNI</name>
<dbReference type="Proteomes" id="UP000018948">
    <property type="component" value="Unassembled WGS sequence"/>
</dbReference>
<dbReference type="EMBL" id="ANIY01004789">
    <property type="protein sequence ID" value="ETP28353.1"/>
    <property type="molecule type" value="Genomic_DNA"/>
</dbReference>
<evidence type="ECO:0000313" key="3">
    <source>
        <dbReference type="Proteomes" id="UP000018948"/>
    </source>
</evidence>
<reference evidence="2 3" key="1">
    <citation type="submission" date="2013-11" db="EMBL/GenBank/DDBJ databases">
        <title>The Genome Sequence of Phytophthora parasitica P10297.</title>
        <authorList>
            <consortium name="The Broad Institute Genomics Platform"/>
            <person name="Russ C."/>
            <person name="Tyler B."/>
            <person name="Panabieres F."/>
            <person name="Shan W."/>
            <person name="Tripathy S."/>
            <person name="Grunwald N."/>
            <person name="Machado M."/>
            <person name="Johnson C.S."/>
            <person name="Walker B."/>
            <person name="Young S.K."/>
            <person name="Zeng Q."/>
            <person name="Gargeya S."/>
            <person name="Fitzgerald M."/>
            <person name="Haas B."/>
            <person name="Abouelleil A."/>
            <person name="Allen A.W."/>
            <person name="Alvarado L."/>
            <person name="Arachchi H.M."/>
            <person name="Berlin A.M."/>
            <person name="Chapman S.B."/>
            <person name="Gainer-Dewar J."/>
            <person name="Goldberg J."/>
            <person name="Griggs A."/>
            <person name="Gujja S."/>
            <person name="Hansen M."/>
            <person name="Howarth C."/>
            <person name="Imamovic A."/>
            <person name="Ireland A."/>
            <person name="Larimer J."/>
            <person name="McCowan C."/>
            <person name="Murphy C."/>
            <person name="Pearson M."/>
            <person name="Poon T.W."/>
            <person name="Priest M."/>
            <person name="Roberts A."/>
            <person name="Saif S."/>
            <person name="Shea T."/>
            <person name="Sisk P."/>
            <person name="Sykes S."/>
            <person name="Wortman J."/>
            <person name="Nusbaum C."/>
            <person name="Birren B."/>
        </authorList>
    </citation>
    <scope>NUCLEOTIDE SEQUENCE [LARGE SCALE GENOMIC DNA]</scope>
    <source>
        <strain evidence="2 3">P10297</strain>
    </source>
</reference>
<evidence type="ECO:0000313" key="2">
    <source>
        <dbReference type="EMBL" id="ETP28353.1"/>
    </source>
</evidence>
<dbReference type="Pfam" id="PF13936">
    <property type="entry name" value="HTH_38"/>
    <property type="match status" value="1"/>
</dbReference>
<proteinExistence type="predicted"/>
<dbReference type="AlphaFoldDB" id="W2Y149"/>
<feature type="non-terminal residue" evidence="2">
    <location>
        <position position="1"/>
    </location>
</feature>
<organism evidence="2 3">
    <name type="scientific">Phytophthora nicotianae P10297</name>
    <dbReference type="NCBI Taxonomy" id="1317064"/>
    <lineage>
        <taxon>Eukaryota</taxon>
        <taxon>Sar</taxon>
        <taxon>Stramenopiles</taxon>
        <taxon>Oomycota</taxon>
        <taxon>Peronosporomycetes</taxon>
        <taxon>Peronosporales</taxon>
        <taxon>Peronosporaceae</taxon>
        <taxon>Phytophthora</taxon>
    </lineage>
</organism>
<accession>W2Y149</accession>
<sequence>HLYGEEDKLSDEERKRIKGLAEGGFSGREIARRVRRSPQGVANVLSKDVEK</sequence>
<evidence type="ECO:0000259" key="1">
    <source>
        <dbReference type="Pfam" id="PF13936"/>
    </source>
</evidence>